<dbReference type="PROSITE" id="PS51257">
    <property type="entry name" value="PROKAR_LIPOPROTEIN"/>
    <property type="match status" value="1"/>
</dbReference>
<dbReference type="OrthoDB" id="849114at2"/>
<comment type="caution">
    <text evidence="1">The sequence shown here is derived from an EMBL/GenBank/DDBJ whole genome shotgun (WGS) entry which is preliminary data.</text>
</comment>
<evidence type="ECO:0000313" key="2">
    <source>
        <dbReference type="Proteomes" id="UP000310477"/>
    </source>
</evidence>
<accession>A0A4U1CGK9</accession>
<organism evidence="1 2">
    <name type="scientific">Pedobacter cryotolerans</name>
    <dbReference type="NCBI Taxonomy" id="2571270"/>
    <lineage>
        <taxon>Bacteria</taxon>
        <taxon>Pseudomonadati</taxon>
        <taxon>Bacteroidota</taxon>
        <taxon>Sphingobacteriia</taxon>
        <taxon>Sphingobacteriales</taxon>
        <taxon>Sphingobacteriaceae</taxon>
        <taxon>Pedobacter</taxon>
    </lineage>
</organism>
<dbReference type="EMBL" id="SWBO01000001">
    <property type="protein sequence ID" value="TKC03531.1"/>
    <property type="molecule type" value="Genomic_DNA"/>
</dbReference>
<reference evidence="1 2" key="1">
    <citation type="submission" date="2019-04" db="EMBL/GenBank/DDBJ databases">
        <title>Pedobacter sp. AR-2-6 sp. nov., isolated from Arctic soil.</title>
        <authorList>
            <person name="Dahal R.H."/>
            <person name="Kim D.-U."/>
        </authorList>
    </citation>
    <scope>NUCLEOTIDE SEQUENCE [LARGE SCALE GENOMIC DNA]</scope>
    <source>
        <strain evidence="1 2">AR-2-6</strain>
    </source>
</reference>
<keyword evidence="2" id="KW-1185">Reference proteome</keyword>
<gene>
    <name evidence="1" type="ORF">FA045_02885</name>
</gene>
<dbReference type="RefSeq" id="WP_136874244.1">
    <property type="nucleotide sequence ID" value="NZ_SWBO01000001.1"/>
</dbReference>
<name>A0A4U1CGK9_9SPHI</name>
<dbReference type="InterPro" id="IPR025634">
    <property type="entry name" value="DUF4292"/>
</dbReference>
<evidence type="ECO:0000313" key="1">
    <source>
        <dbReference type="EMBL" id="TKC03531.1"/>
    </source>
</evidence>
<proteinExistence type="predicted"/>
<dbReference type="Pfam" id="PF14125">
    <property type="entry name" value="DUF4292"/>
    <property type="match status" value="1"/>
</dbReference>
<dbReference type="AlphaFoldDB" id="A0A4U1CGK9"/>
<dbReference type="Proteomes" id="UP000310477">
    <property type="component" value="Unassembled WGS sequence"/>
</dbReference>
<protein>
    <submittedName>
        <fullName evidence="1">DUF4292 domain-containing protein</fullName>
    </submittedName>
</protein>
<sequence length="264" mass="28919">MKRNILNSLILASLTIIAVSCKPKKVIVATPTVSTEKVEVGADKKKENLALLKGKDLAFNTLSLKGKTSLDVDGDVNNVTMNIRIEKDKKIWVSVTGLAGIEGVRAVITPDSLLMRNNLQKTFVQKPFSYIYGFTNKQVNFGLLQAILSGNTIDEFMTEKSNLDQEGGVWALSGSASDLVYKVLFNTLLKPAEVNLNDAKSGQALKVVYGDHTQINNALFPSNLKLNSMAGAKKINIAIEFNKIDTNVPLTFPFSIPKNFERVN</sequence>